<dbReference type="Proteomes" id="UP000020681">
    <property type="component" value="Unassembled WGS sequence"/>
</dbReference>
<sequence>MDVIVLATGFDSHAFFRPMKLIAATVSRSTSYGAAAHMRIRRWQCRAFRTFHDAGSA</sequence>
<dbReference type="EMBL" id="JAOL01000208">
    <property type="protein sequence ID" value="EUA85114.1"/>
    <property type="molecule type" value="Genomic_DNA"/>
</dbReference>
<name>A0ABN0QKK9_MYCUL</name>
<gene>
    <name evidence="1" type="ORF">I551_8424</name>
</gene>
<evidence type="ECO:0000313" key="2">
    <source>
        <dbReference type="Proteomes" id="UP000020681"/>
    </source>
</evidence>
<organism evidence="1 2">
    <name type="scientific">Mycobacterium ulcerans str. Harvey</name>
    <dbReference type="NCBI Taxonomy" id="1299332"/>
    <lineage>
        <taxon>Bacteria</taxon>
        <taxon>Bacillati</taxon>
        <taxon>Actinomycetota</taxon>
        <taxon>Actinomycetes</taxon>
        <taxon>Mycobacteriales</taxon>
        <taxon>Mycobacteriaceae</taxon>
        <taxon>Mycobacterium</taxon>
        <taxon>Mycobacterium ulcerans group</taxon>
    </lineage>
</organism>
<accession>A0ABN0QKK9</accession>
<proteinExistence type="predicted"/>
<comment type="caution">
    <text evidence="1">The sequence shown here is derived from an EMBL/GenBank/DDBJ whole genome shotgun (WGS) entry which is preliminary data.</text>
</comment>
<evidence type="ECO:0000313" key="1">
    <source>
        <dbReference type="EMBL" id="EUA85114.1"/>
    </source>
</evidence>
<keyword evidence="2" id="KW-1185">Reference proteome</keyword>
<reference evidence="1 2" key="1">
    <citation type="submission" date="2014-01" db="EMBL/GenBank/DDBJ databases">
        <authorList>
            <person name="Dobos K."/>
            <person name="Lenaerts A."/>
            <person name="Ordway D."/>
            <person name="DeGroote M.A."/>
            <person name="Parker T."/>
            <person name="Sizemore C."/>
            <person name="Tallon L.J."/>
            <person name="Sadzewicz L.K."/>
            <person name="Sengamalay N."/>
            <person name="Fraser C.M."/>
            <person name="Hine E."/>
            <person name="Shefchek K.A."/>
            <person name="Das S.P."/>
            <person name="Tettelin H."/>
        </authorList>
    </citation>
    <scope>NUCLEOTIDE SEQUENCE [LARGE SCALE GENOMIC DNA]</scope>
    <source>
        <strain evidence="1 2">Harvey</strain>
    </source>
</reference>
<evidence type="ECO:0008006" key="3">
    <source>
        <dbReference type="Google" id="ProtNLM"/>
    </source>
</evidence>
<protein>
    <recommendedName>
        <fullName evidence="3">L-lysine N(6)-monooxygenase (NADPH)</fullName>
    </recommendedName>
</protein>